<dbReference type="Proteomes" id="UP000245880">
    <property type="component" value="Unassembled WGS sequence"/>
</dbReference>
<accession>A0A316B6M1</accession>
<protein>
    <recommendedName>
        <fullName evidence="4">VWA domain-containing protein</fullName>
    </recommendedName>
</protein>
<evidence type="ECO:0000313" key="2">
    <source>
        <dbReference type="EMBL" id="PWJ58187.1"/>
    </source>
</evidence>
<dbReference type="InterPro" id="IPR029062">
    <property type="entry name" value="Class_I_gatase-like"/>
</dbReference>
<organism evidence="2 3">
    <name type="scientific">Dyadobacter jejuensis</name>
    <dbReference type="NCBI Taxonomy" id="1082580"/>
    <lineage>
        <taxon>Bacteria</taxon>
        <taxon>Pseudomonadati</taxon>
        <taxon>Bacteroidota</taxon>
        <taxon>Cytophagia</taxon>
        <taxon>Cytophagales</taxon>
        <taxon>Spirosomataceae</taxon>
        <taxon>Dyadobacter</taxon>
    </lineage>
</organism>
<dbReference type="AlphaFoldDB" id="A0A316B6M1"/>
<comment type="caution">
    <text evidence="2">The sequence shown here is derived from an EMBL/GenBank/DDBJ whole genome shotgun (WGS) entry which is preliminary data.</text>
</comment>
<keyword evidence="1" id="KW-1133">Transmembrane helix</keyword>
<gene>
    <name evidence="2" type="ORF">CLV98_10444</name>
</gene>
<dbReference type="OrthoDB" id="9763076at2"/>
<evidence type="ECO:0000313" key="3">
    <source>
        <dbReference type="Proteomes" id="UP000245880"/>
    </source>
</evidence>
<dbReference type="EMBL" id="QGDT01000004">
    <property type="protein sequence ID" value="PWJ58187.1"/>
    <property type="molecule type" value="Genomic_DNA"/>
</dbReference>
<keyword evidence="1" id="KW-0812">Transmembrane</keyword>
<name>A0A316B6M1_9BACT</name>
<dbReference type="InterPro" id="IPR036465">
    <property type="entry name" value="vWFA_dom_sf"/>
</dbReference>
<keyword evidence="1" id="KW-0472">Membrane</keyword>
<sequence length="690" mass="77518">MVHSELLFQTPPWFLVLCILAGAAYALLLYRPVGPWGARWNWFLAGVRGFLIAFIVFLLLNPLVRNTTTLTEKAKIVLAIDNSASMAPYAQEVRALAKSLSSQLEEKDFDVSWQSLNENNVNLDSLQFDFPETDLSTLLATVKRQYEGQHLTDLVLISDGIVNRGLSPIYKPMPFRVNTLALGDTTPVADLRVSEVVHNKVAYLGNKFPIKVELVGQGLEGKRATVLLKHGGKVLESRSVGIDRKEYYQELTFEVTSTEKGVQRYTVSVVPVSGEYSKENNDKDVYIDIIDGRQRILLLGAVPHPDLKALKAILESDDNYEVVSQVLSVNATLPKSAKPYDLVILHQIPNNMNIGNQLISNFRETNTPLLFVLGNQSSTSAFNTLNQALQIVENGNQKDLVRGKYNTSFHLLNLDEKELDVLGKLPPLSVPFGDYQIRTGAEAILYQQVGSVPTTKPLLLVRMADGNKTGVLTGEGLWAWRQEEFLLTGQQEVVDKLFKKLVQLLSVKEDKRKFRVYPVKNEYLEGETVDFRTEVYNQVYESVYGNDIKLELADGQHSPKSYNYRVSKEMPKYQISALDNGVYRFKASANIDGANEEVTGQFIIKKQDLEQGSTTADFGLLREVAQNNGGTFLEKEGIASFVENLQANRPADRLDVAERLQGIIHYWWIALLIILLMTMEWGLRKYLGAY</sequence>
<evidence type="ECO:0008006" key="4">
    <source>
        <dbReference type="Google" id="ProtNLM"/>
    </source>
</evidence>
<feature type="transmembrane region" description="Helical" evidence="1">
    <location>
        <begin position="42"/>
        <end position="60"/>
    </location>
</feature>
<feature type="transmembrane region" description="Helical" evidence="1">
    <location>
        <begin position="12"/>
        <end position="30"/>
    </location>
</feature>
<evidence type="ECO:0000256" key="1">
    <source>
        <dbReference type="SAM" id="Phobius"/>
    </source>
</evidence>
<reference evidence="2 3" key="1">
    <citation type="submission" date="2018-03" db="EMBL/GenBank/DDBJ databases">
        <title>Genomic Encyclopedia of Archaeal and Bacterial Type Strains, Phase II (KMG-II): from individual species to whole genera.</title>
        <authorList>
            <person name="Goeker M."/>
        </authorList>
    </citation>
    <scope>NUCLEOTIDE SEQUENCE [LARGE SCALE GENOMIC DNA]</scope>
    <source>
        <strain evidence="2 3">DSM 100346</strain>
    </source>
</reference>
<keyword evidence="3" id="KW-1185">Reference proteome</keyword>
<dbReference type="SUPFAM" id="SSF52317">
    <property type="entry name" value="Class I glutamine amidotransferase-like"/>
    <property type="match status" value="1"/>
</dbReference>
<proteinExistence type="predicted"/>
<feature type="transmembrane region" description="Helical" evidence="1">
    <location>
        <begin position="665"/>
        <end position="683"/>
    </location>
</feature>
<dbReference type="SUPFAM" id="SSF53300">
    <property type="entry name" value="vWA-like"/>
    <property type="match status" value="1"/>
</dbReference>
<dbReference type="PANTHER" id="PTHR37947:SF1">
    <property type="entry name" value="BLL2462 PROTEIN"/>
    <property type="match status" value="1"/>
</dbReference>
<dbReference type="RefSeq" id="WP_109674072.1">
    <property type="nucleotide sequence ID" value="NZ_QGDT01000004.1"/>
</dbReference>
<dbReference type="PANTHER" id="PTHR37947">
    <property type="entry name" value="BLL2462 PROTEIN"/>
    <property type="match status" value="1"/>
</dbReference>